<comment type="caution">
    <text evidence="1">The sequence shown here is derived from an EMBL/GenBank/DDBJ whole genome shotgun (WGS) entry which is preliminary data.</text>
</comment>
<keyword evidence="2" id="KW-1185">Reference proteome</keyword>
<name>A0AAV7GTP7_DENCH</name>
<reference evidence="1 2" key="1">
    <citation type="journal article" date="2021" name="Hortic Res">
        <title>Chromosome-scale assembly of the Dendrobium chrysotoxum genome enhances the understanding of orchid evolution.</title>
        <authorList>
            <person name="Zhang Y."/>
            <person name="Zhang G.Q."/>
            <person name="Zhang D."/>
            <person name="Liu X.D."/>
            <person name="Xu X.Y."/>
            <person name="Sun W.H."/>
            <person name="Yu X."/>
            <person name="Zhu X."/>
            <person name="Wang Z.W."/>
            <person name="Zhao X."/>
            <person name="Zhong W.Y."/>
            <person name="Chen H."/>
            <person name="Yin W.L."/>
            <person name="Huang T."/>
            <person name="Niu S.C."/>
            <person name="Liu Z.J."/>
        </authorList>
    </citation>
    <scope>NUCLEOTIDE SEQUENCE [LARGE SCALE GENOMIC DNA]</scope>
    <source>
        <strain evidence="1">Lindl</strain>
    </source>
</reference>
<sequence length="344" mass="38713">MPMKLYVDIGTIRIHECMSSCYNSLLKQRAKANEIFRCCAHTWQDHFDDVLEESWREAIVIEANGTGRFLNAKGWRSVEGKFFEKYHHLIIDARRKFWIQDSQNQFFSHIWNDKIIISFLMRCMLVKISKSDVSDFEWDTLCLQLLGLLLLELLGFFMIENPNGKENSSLERKVRGIVPPGLLRTLSPAARTAPIIGNDRRQNGGGVWHFVMRSINALSSLNNDLRLGNDGKKLGKALEMDGEDGKGSRKLSMKFLISSLMNALPGYSNLGGASLGSGDFMVSTRMIAVVGGVGLAVAFLISMDASNLSDDVEVYCAFEYDDPEYQLVKSSSEQNGKWFIGANW</sequence>
<organism evidence="1 2">
    <name type="scientific">Dendrobium chrysotoxum</name>
    <name type="common">Orchid</name>
    <dbReference type="NCBI Taxonomy" id="161865"/>
    <lineage>
        <taxon>Eukaryota</taxon>
        <taxon>Viridiplantae</taxon>
        <taxon>Streptophyta</taxon>
        <taxon>Embryophyta</taxon>
        <taxon>Tracheophyta</taxon>
        <taxon>Spermatophyta</taxon>
        <taxon>Magnoliopsida</taxon>
        <taxon>Liliopsida</taxon>
        <taxon>Asparagales</taxon>
        <taxon>Orchidaceae</taxon>
        <taxon>Epidendroideae</taxon>
        <taxon>Malaxideae</taxon>
        <taxon>Dendrobiinae</taxon>
        <taxon>Dendrobium</taxon>
    </lineage>
</organism>
<accession>A0AAV7GTP7</accession>
<dbReference type="AlphaFoldDB" id="A0AAV7GTP7"/>
<evidence type="ECO:0000313" key="1">
    <source>
        <dbReference type="EMBL" id="KAH0458912.1"/>
    </source>
</evidence>
<proteinExistence type="predicted"/>
<evidence type="ECO:0000313" key="2">
    <source>
        <dbReference type="Proteomes" id="UP000775213"/>
    </source>
</evidence>
<gene>
    <name evidence="1" type="ORF">IEQ34_011726</name>
</gene>
<dbReference type="EMBL" id="JAGFBR010000011">
    <property type="protein sequence ID" value="KAH0458912.1"/>
    <property type="molecule type" value="Genomic_DNA"/>
</dbReference>
<dbReference type="Proteomes" id="UP000775213">
    <property type="component" value="Unassembled WGS sequence"/>
</dbReference>
<protein>
    <submittedName>
        <fullName evidence="1">Uncharacterized protein</fullName>
    </submittedName>
</protein>